<accession>A0A845MAL4</accession>
<evidence type="ECO:0000313" key="3">
    <source>
        <dbReference type="EMBL" id="MZR14334.1"/>
    </source>
</evidence>
<dbReference type="PANTHER" id="PTHR30231:SF42">
    <property type="entry name" value="EXONUCLEASE"/>
    <property type="match status" value="1"/>
</dbReference>
<dbReference type="InterPro" id="IPR036397">
    <property type="entry name" value="RNaseH_sf"/>
</dbReference>
<organism evidence="3 4">
    <name type="scientific">Maritimibacter harenae</name>
    <dbReference type="NCBI Taxonomy" id="2606218"/>
    <lineage>
        <taxon>Bacteria</taxon>
        <taxon>Pseudomonadati</taxon>
        <taxon>Pseudomonadota</taxon>
        <taxon>Alphaproteobacteria</taxon>
        <taxon>Rhodobacterales</taxon>
        <taxon>Roseobacteraceae</taxon>
        <taxon>Maritimibacter</taxon>
    </lineage>
</organism>
<sequence>MSNPEEILESLLTSPPGRTKEAPRDARGIYGLVDHRGDLRYIGSTSSASETLHKRIHLRHRTGSETMSHYFSHMYNTGRMWRLRKDAATKADGDIAKALRDAFIAEYCRAVWVPLPDEFDIPGLERAVLEIAPKEHIAWNRRRMEVYEEPRNLVDAMITSLGLSDTEIEAITRQEARFFAHREVQSGPALPAFPNGPFEFFALDVETANNDRASICQIGIAGVRPDNSIETWVTYVDPKTDAWSCTWVHGIDRTTVRGAPVFSEVLPLLDEVLEGRVIYQHSGFDRSAMTAASKAAGLEMPAWEWRDSVKVARKAWPELKGNGGHGLASLKDYLGLDFKHHDAAEDARASAEIVLIAAGSVDRPKRLAPAREVFDVIDLEDEPVDGPPPLGNGPRLIGETELTAGNLANNHIYLRAFLGAFPADAIGGSNKSSLAPRMVTIDWGAASPETTDIDGSKKFFRNRAWVRDFFERTNARSGDIVAIHELAPYRYAVSLKRNG</sequence>
<dbReference type="InterPro" id="IPR013520">
    <property type="entry name" value="Ribonucl_H"/>
</dbReference>
<comment type="caution">
    <text evidence="3">The sequence shown here is derived from an EMBL/GenBank/DDBJ whole genome shotgun (WGS) entry which is preliminary data.</text>
</comment>
<dbReference type="InterPro" id="IPR012337">
    <property type="entry name" value="RNaseH-like_sf"/>
</dbReference>
<feature type="domain" description="Exonuclease" evidence="2">
    <location>
        <begin position="199"/>
        <end position="363"/>
    </location>
</feature>
<dbReference type="GO" id="GO:0003676">
    <property type="term" value="F:nucleic acid binding"/>
    <property type="evidence" value="ECO:0007669"/>
    <property type="project" value="InterPro"/>
</dbReference>
<reference evidence="3 4" key="1">
    <citation type="submission" date="2019-12" db="EMBL/GenBank/DDBJ databases">
        <title>Maritimibacter sp. nov. sp. isolated from sea sand.</title>
        <authorList>
            <person name="Kim J."/>
            <person name="Jeong S.E."/>
            <person name="Jung H.S."/>
            <person name="Jeon C.O."/>
        </authorList>
    </citation>
    <scope>NUCLEOTIDE SEQUENCE [LARGE SCALE GENOMIC DNA]</scope>
    <source>
        <strain evidence="3 4">DP07</strain>
    </source>
</reference>
<dbReference type="GO" id="GO:0008408">
    <property type="term" value="F:3'-5' exonuclease activity"/>
    <property type="evidence" value="ECO:0007669"/>
    <property type="project" value="TreeGrafter"/>
</dbReference>
<dbReference type="Gene3D" id="3.30.420.10">
    <property type="entry name" value="Ribonuclease H-like superfamily/Ribonuclease H"/>
    <property type="match status" value="1"/>
</dbReference>
<dbReference type="GO" id="GO:0005829">
    <property type="term" value="C:cytosol"/>
    <property type="evidence" value="ECO:0007669"/>
    <property type="project" value="TreeGrafter"/>
</dbReference>
<dbReference type="PANTHER" id="PTHR30231">
    <property type="entry name" value="DNA POLYMERASE III SUBUNIT EPSILON"/>
    <property type="match status" value="1"/>
</dbReference>
<feature type="region of interest" description="Disordered" evidence="1">
    <location>
        <begin position="1"/>
        <end position="23"/>
    </location>
</feature>
<evidence type="ECO:0000313" key="4">
    <source>
        <dbReference type="Proteomes" id="UP000467322"/>
    </source>
</evidence>
<evidence type="ECO:0000256" key="1">
    <source>
        <dbReference type="SAM" id="MobiDB-lite"/>
    </source>
</evidence>
<dbReference type="SMART" id="SM00479">
    <property type="entry name" value="EXOIII"/>
    <property type="match status" value="1"/>
</dbReference>
<gene>
    <name evidence="3" type="ORF">GQE99_15045</name>
</gene>
<proteinExistence type="predicted"/>
<dbReference type="Pfam" id="PF00929">
    <property type="entry name" value="RNase_T"/>
    <property type="match status" value="1"/>
</dbReference>
<evidence type="ECO:0000259" key="2">
    <source>
        <dbReference type="SMART" id="SM00479"/>
    </source>
</evidence>
<protein>
    <recommendedName>
        <fullName evidence="2">Exonuclease domain-containing protein</fullName>
    </recommendedName>
</protein>
<dbReference type="SUPFAM" id="SSF53098">
    <property type="entry name" value="Ribonuclease H-like"/>
    <property type="match status" value="1"/>
</dbReference>
<dbReference type="GO" id="GO:0006259">
    <property type="term" value="P:DNA metabolic process"/>
    <property type="evidence" value="ECO:0007669"/>
    <property type="project" value="UniProtKB-ARBA"/>
</dbReference>
<dbReference type="AlphaFoldDB" id="A0A845MAL4"/>
<name>A0A845MAL4_9RHOB</name>
<dbReference type="Proteomes" id="UP000467322">
    <property type="component" value="Unassembled WGS sequence"/>
</dbReference>
<keyword evidence="4" id="KW-1185">Reference proteome</keyword>
<dbReference type="EMBL" id="WTUX01000019">
    <property type="protein sequence ID" value="MZR14334.1"/>
    <property type="molecule type" value="Genomic_DNA"/>
</dbReference>